<evidence type="ECO:0000313" key="1">
    <source>
        <dbReference type="EMBL" id="KXH39155.1"/>
    </source>
</evidence>
<protein>
    <submittedName>
        <fullName evidence="1">Uncharacterized protein</fullName>
    </submittedName>
</protein>
<dbReference type="AlphaFoldDB" id="A0A135STI8"/>
<sequence>MFVRFTTSTISTSVFVASISWQPWGAAHTLGAETVGISIRSDLTASWPGRSINSNLGGFIVETKLRLKTISLPSGKTDPGSSYLINAPEALVRDPFHTPAQLVSYAVDAILV</sequence>
<keyword evidence="2" id="KW-1185">Reference proteome</keyword>
<comment type="caution">
    <text evidence="1">The sequence shown here is derived from an EMBL/GenBank/DDBJ whole genome shotgun (WGS) entry which is preliminary data.</text>
</comment>
<evidence type="ECO:0000313" key="2">
    <source>
        <dbReference type="Proteomes" id="UP000070054"/>
    </source>
</evidence>
<dbReference type="Proteomes" id="UP000070054">
    <property type="component" value="Unassembled WGS sequence"/>
</dbReference>
<proteinExistence type="predicted"/>
<organism evidence="1 2">
    <name type="scientific">Colletotrichum nymphaeae SA-01</name>
    <dbReference type="NCBI Taxonomy" id="1460502"/>
    <lineage>
        <taxon>Eukaryota</taxon>
        <taxon>Fungi</taxon>
        <taxon>Dikarya</taxon>
        <taxon>Ascomycota</taxon>
        <taxon>Pezizomycotina</taxon>
        <taxon>Sordariomycetes</taxon>
        <taxon>Hypocreomycetidae</taxon>
        <taxon>Glomerellales</taxon>
        <taxon>Glomerellaceae</taxon>
        <taxon>Colletotrichum</taxon>
        <taxon>Colletotrichum acutatum species complex</taxon>
    </lineage>
</organism>
<accession>A0A135STI8</accession>
<gene>
    <name evidence="1" type="ORF">CNYM01_11154</name>
</gene>
<reference evidence="1 2" key="1">
    <citation type="submission" date="2014-02" db="EMBL/GenBank/DDBJ databases">
        <title>The genome sequence of Colletotrichum nymphaeae SA-01.</title>
        <authorList>
            <person name="Baroncelli R."/>
            <person name="Thon M.R."/>
        </authorList>
    </citation>
    <scope>NUCLEOTIDE SEQUENCE [LARGE SCALE GENOMIC DNA]</scope>
    <source>
        <strain evidence="1 2">SA-01</strain>
    </source>
</reference>
<dbReference type="EMBL" id="JEMN01001366">
    <property type="protein sequence ID" value="KXH39155.1"/>
    <property type="molecule type" value="Genomic_DNA"/>
</dbReference>
<name>A0A135STI8_9PEZI</name>